<dbReference type="RefSeq" id="WP_307467616.1">
    <property type="nucleotide sequence ID" value="NZ_JAURUR010000012.1"/>
</dbReference>
<dbReference type="Proteomes" id="UP001232163">
    <property type="component" value="Unassembled WGS sequence"/>
</dbReference>
<protein>
    <submittedName>
        <fullName evidence="1">Uncharacterized protein</fullName>
    </submittedName>
</protein>
<evidence type="ECO:0000313" key="1">
    <source>
        <dbReference type="EMBL" id="MDP9765500.1"/>
    </source>
</evidence>
<gene>
    <name evidence="1" type="ORF">QO006_002951</name>
</gene>
<accession>A0ABT9MFX6</accession>
<name>A0ABT9MFX6_9DEIO</name>
<keyword evidence="2" id="KW-1185">Reference proteome</keyword>
<sequence length="74" mass="7734">MTVRVTATCEIAALTRETLTLHCTRDFRPADPRALPELAGQLPAGSATWVASRAAPSGGTFNDYVLTNAASGTN</sequence>
<organism evidence="1 2">
    <name type="scientific">Deinococcus enclensis</name>
    <dbReference type="NCBI Taxonomy" id="1049582"/>
    <lineage>
        <taxon>Bacteria</taxon>
        <taxon>Thermotogati</taxon>
        <taxon>Deinococcota</taxon>
        <taxon>Deinococci</taxon>
        <taxon>Deinococcales</taxon>
        <taxon>Deinococcaceae</taxon>
        <taxon>Deinococcus</taxon>
    </lineage>
</organism>
<proteinExistence type="predicted"/>
<comment type="caution">
    <text evidence="1">The sequence shown here is derived from an EMBL/GenBank/DDBJ whole genome shotgun (WGS) entry which is preliminary data.</text>
</comment>
<evidence type="ECO:0000313" key="2">
    <source>
        <dbReference type="Proteomes" id="UP001232163"/>
    </source>
</evidence>
<dbReference type="EMBL" id="JAURUR010000012">
    <property type="protein sequence ID" value="MDP9765500.1"/>
    <property type="molecule type" value="Genomic_DNA"/>
</dbReference>
<reference evidence="1 2" key="1">
    <citation type="submission" date="2023-07" db="EMBL/GenBank/DDBJ databases">
        <title>Genomic Encyclopedia of Type Strains, Phase IV (KMG-IV): sequencing the most valuable type-strain genomes for metagenomic binning, comparative biology and taxonomic classification.</title>
        <authorList>
            <person name="Goeker M."/>
        </authorList>
    </citation>
    <scope>NUCLEOTIDE SEQUENCE [LARGE SCALE GENOMIC DNA]</scope>
    <source>
        <strain evidence="1 2">NIO-1023</strain>
    </source>
</reference>